<dbReference type="InterPro" id="IPR015943">
    <property type="entry name" value="WD40/YVTN_repeat-like_dom_sf"/>
</dbReference>
<feature type="repeat" description="WD" evidence="3">
    <location>
        <begin position="160"/>
        <end position="190"/>
    </location>
</feature>
<dbReference type="InterPro" id="IPR001680">
    <property type="entry name" value="WD40_rpt"/>
</dbReference>
<evidence type="ECO:0000256" key="1">
    <source>
        <dbReference type="ARBA" id="ARBA00009728"/>
    </source>
</evidence>
<dbReference type="InterPro" id="IPR036322">
    <property type="entry name" value="WD40_repeat_dom_sf"/>
</dbReference>
<dbReference type="GeneID" id="131807175"/>
<evidence type="ECO:0000256" key="2">
    <source>
        <dbReference type="ARBA" id="ARBA00022574"/>
    </source>
</evidence>
<comment type="similarity">
    <text evidence="1">Belongs to the WD repeat THOC6 family.</text>
</comment>
<dbReference type="RefSeq" id="XP_058988182.1">
    <property type="nucleotide sequence ID" value="XM_059132199.1"/>
</dbReference>
<dbReference type="SMART" id="SM00320">
    <property type="entry name" value="WD40"/>
    <property type="match status" value="1"/>
</dbReference>
<proteinExistence type="inferred from homology"/>
<evidence type="ECO:0000313" key="4">
    <source>
        <dbReference type="Proteomes" id="UP001652621"/>
    </source>
</evidence>
<gene>
    <name evidence="5" type="primary">LOC131807175</name>
</gene>
<dbReference type="Proteomes" id="UP001652621">
    <property type="component" value="Unplaced"/>
</dbReference>
<dbReference type="PANTHER" id="PTHR44411:SF1">
    <property type="entry name" value="THO COMPLEX SUBUNIT 6 HOMOLOG"/>
    <property type="match status" value="1"/>
</dbReference>
<protein>
    <submittedName>
        <fullName evidence="5">THO complex subunit 6-like</fullName>
    </submittedName>
</protein>
<dbReference type="PANTHER" id="PTHR44411">
    <property type="entry name" value="THO COMPLEX SUBUNIT 6 HOMOLOG"/>
    <property type="match status" value="1"/>
</dbReference>
<name>A0ABM3VQW2_MUSDO</name>
<dbReference type="Gene3D" id="2.130.10.10">
    <property type="entry name" value="YVTN repeat-like/Quinoprotein amine dehydrogenase"/>
    <property type="match status" value="1"/>
</dbReference>
<accession>A0ABM3VQW2</accession>
<dbReference type="Pfam" id="PF00400">
    <property type="entry name" value="WD40"/>
    <property type="match status" value="1"/>
</dbReference>
<keyword evidence="4" id="KW-1185">Reference proteome</keyword>
<dbReference type="InterPro" id="IPR042626">
    <property type="entry name" value="THOC6"/>
</dbReference>
<dbReference type="SUPFAM" id="SSF50978">
    <property type="entry name" value="WD40 repeat-like"/>
    <property type="match status" value="1"/>
</dbReference>
<keyword evidence="2 3" id="KW-0853">WD repeat</keyword>
<evidence type="ECO:0000313" key="5">
    <source>
        <dbReference type="RefSeq" id="XP_058988182.1"/>
    </source>
</evidence>
<reference evidence="5" key="1">
    <citation type="submission" date="2025-08" db="UniProtKB">
        <authorList>
            <consortium name="RefSeq"/>
        </authorList>
    </citation>
    <scope>IDENTIFICATION</scope>
    <source>
        <strain evidence="5">Aabys</strain>
        <tissue evidence="5">Whole body</tissue>
    </source>
</reference>
<organism evidence="4 5">
    <name type="scientific">Musca domestica</name>
    <name type="common">House fly</name>
    <dbReference type="NCBI Taxonomy" id="7370"/>
    <lineage>
        <taxon>Eukaryota</taxon>
        <taxon>Metazoa</taxon>
        <taxon>Ecdysozoa</taxon>
        <taxon>Arthropoda</taxon>
        <taxon>Hexapoda</taxon>
        <taxon>Insecta</taxon>
        <taxon>Pterygota</taxon>
        <taxon>Neoptera</taxon>
        <taxon>Endopterygota</taxon>
        <taxon>Diptera</taxon>
        <taxon>Brachycera</taxon>
        <taxon>Muscomorpha</taxon>
        <taxon>Muscoidea</taxon>
        <taxon>Muscidae</taxon>
        <taxon>Musca</taxon>
    </lineage>
</organism>
<sequence length="350" mass="39684">MSPLIPLRDPNEDYNIKRFYNCVCAQTISTSGKFLFAGNRAGDIFVQNITNFQNSEEMRPPLKIYPQGEECEINCLSFHREFLIVGSIGVVYGLKWVEDKAELATGRAWEIKIPIDVEAIEVPDVNYMWLRPETDLLYVGCGDNVIYELNLEDGRITRSFKGHEDYIHGVCGSGAYKLYSASEDGSIRMWVTNQKDSTGLIEPYKKDTLVRPEMGKWQGALATNEDWLLCGGGPKLSLWHLRSMECTSVFPFPGKVHVCDFVEDMIFVGGEHTNAQFYAMNGKLRADIKTENTAVYSSVWKTEPERFMSIAGYSNWLSILNDFRFLDSKIELYESRSNSDTTTVKGENGV</sequence>
<evidence type="ECO:0000256" key="3">
    <source>
        <dbReference type="PROSITE-ProRule" id="PRU00221"/>
    </source>
</evidence>
<dbReference type="PROSITE" id="PS50082">
    <property type="entry name" value="WD_REPEATS_2"/>
    <property type="match status" value="1"/>
</dbReference>